<keyword evidence="4" id="KW-1133">Transmembrane helix</keyword>
<feature type="compositionally biased region" description="Polar residues" evidence="3">
    <location>
        <begin position="2654"/>
        <end position="2668"/>
    </location>
</feature>
<feature type="transmembrane region" description="Helical" evidence="4">
    <location>
        <begin position="2671"/>
        <end position="2693"/>
    </location>
</feature>
<dbReference type="PROSITE" id="PS00108">
    <property type="entry name" value="PROTEIN_KINASE_ST"/>
    <property type="match status" value="1"/>
</dbReference>
<feature type="compositionally biased region" description="Low complexity" evidence="3">
    <location>
        <begin position="332"/>
        <end position="348"/>
    </location>
</feature>
<keyword evidence="7" id="KW-1185">Reference proteome</keyword>
<evidence type="ECO:0000259" key="5">
    <source>
        <dbReference type="PROSITE" id="PS50011"/>
    </source>
</evidence>
<feature type="region of interest" description="Disordered" evidence="3">
    <location>
        <begin position="1307"/>
        <end position="1340"/>
    </location>
</feature>
<feature type="domain" description="Protein kinase" evidence="5">
    <location>
        <begin position="445"/>
        <end position="719"/>
    </location>
</feature>
<dbReference type="InterPro" id="IPR000719">
    <property type="entry name" value="Prot_kinase_dom"/>
</dbReference>
<gene>
    <name evidence="6" type="ORF">N0F65_010039</name>
</gene>
<feature type="compositionally biased region" description="Low complexity" evidence="3">
    <location>
        <begin position="2640"/>
        <end position="2653"/>
    </location>
</feature>
<keyword evidence="1" id="KW-0433">Leucine-rich repeat</keyword>
<evidence type="ECO:0000313" key="6">
    <source>
        <dbReference type="EMBL" id="DBA04443.1"/>
    </source>
</evidence>
<dbReference type="GO" id="GO:0005524">
    <property type="term" value="F:ATP binding"/>
    <property type="evidence" value="ECO:0007669"/>
    <property type="project" value="InterPro"/>
</dbReference>
<proteinExistence type="predicted"/>
<dbReference type="PROSITE" id="PS51450">
    <property type="entry name" value="LRR"/>
    <property type="match status" value="1"/>
</dbReference>
<feature type="transmembrane region" description="Helical" evidence="4">
    <location>
        <begin position="1769"/>
        <end position="1793"/>
    </location>
</feature>
<keyword evidence="4" id="KW-0812">Transmembrane</keyword>
<dbReference type="Pfam" id="PF07714">
    <property type="entry name" value="PK_Tyr_Ser-Thr"/>
    <property type="match status" value="1"/>
</dbReference>
<evidence type="ECO:0000256" key="3">
    <source>
        <dbReference type="SAM" id="MobiDB-lite"/>
    </source>
</evidence>
<feature type="transmembrane region" description="Helical" evidence="4">
    <location>
        <begin position="2954"/>
        <end position="2979"/>
    </location>
</feature>
<dbReference type="PANTHER" id="PTHR44329:SF214">
    <property type="entry name" value="PROTEIN KINASE DOMAIN-CONTAINING PROTEIN"/>
    <property type="match status" value="1"/>
</dbReference>
<evidence type="ECO:0000256" key="2">
    <source>
        <dbReference type="ARBA" id="ARBA00022737"/>
    </source>
</evidence>
<evidence type="ECO:0000256" key="4">
    <source>
        <dbReference type="SAM" id="Phobius"/>
    </source>
</evidence>
<dbReference type="InterPro" id="IPR032675">
    <property type="entry name" value="LRR_dom_sf"/>
</dbReference>
<feature type="region of interest" description="Disordered" evidence="3">
    <location>
        <begin position="331"/>
        <end position="353"/>
    </location>
</feature>
<reference evidence="6" key="2">
    <citation type="journal article" date="2023" name="Microbiol Resour">
        <title>Decontamination and Annotation of the Draft Genome Sequence of the Oomycete Lagenidium giganteum ARSEF 373.</title>
        <authorList>
            <person name="Morgan W.R."/>
            <person name="Tartar A."/>
        </authorList>
    </citation>
    <scope>NUCLEOTIDE SEQUENCE</scope>
    <source>
        <strain evidence="6">ARSEF 373</strain>
    </source>
</reference>
<feature type="transmembrane region" description="Helical" evidence="4">
    <location>
        <begin position="360"/>
        <end position="382"/>
    </location>
</feature>
<dbReference type="Gene3D" id="3.30.200.20">
    <property type="entry name" value="Phosphorylase Kinase, domain 1"/>
    <property type="match status" value="1"/>
</dbReference>
<feature type="region of interest" description="Disordered" evidence="3">
    <location>
        <begin position="2640"/>
        <end position="2668"/>
    </location>
</feature>
<dbReference type="Gene3D" id="3.80.10.10">
    <property type="entry name" value="Ribonuclease Inhibitor"/>
    <property type="match status" value="4"/>
</dbReference>
<keyword evidence="4" id="KW-0472">Membrane</keyword>
<dbReference type="GO" id="GO:0004674">
    <property type="term" value="F:protein serine/threonine kinase activity"/>
    <property type="evidence" value="ECO:0007669"/>
    <property type="project" value="TreeGrafter"/>
</dbReference>
<protein>
    <recommendedName>
        <fullName evidence="5">Protein kinase domain-containing protein</fullName>
    </recommendedName>
</protein>
<feature type="transmembrane region" description="Helical" evidence="4">
    <location>
        <begin position="503"/>
        <end position="524"/>
    </location>
</feature>
<dbReference type="InterPro" id="IPR051681">
    <property type="entry name" value="Ser/Thr_Kinases-Pseudokinases"/>
</dbReference>
<sequence length="3105" mass="349203">MCVGASITCPEVGLERPDVTTIYKSLTNSTEAVLLRSDCSYIAVPISRNVENPTDTARVLNFTGMGAERVRDYPSGIHTFVLDSNNVREADFSNDIDIRHMTLCWSQLTDLDKFILPPFMNELDLEGNGMRYLDGSKLPNTTVLIYLGENKLHNLDKFDFPRSLLILHLQSNVLSTLRGVSLPPQLRELKLDTNPITDLDYAVLPDSLQTLSVVTETTAPSTKYVLTFLRWFDRSCRDCGIKSIAGLRLPTQLQALYLQGNFVDKLELRKSDVDIFRGLKQRNITSRQKEPCSDPSATFQLVHDVPLCVVSGEYDCCPDGEVADARFEEKFQSQNTPAPSSTSPSNANESLPANQKSSGIITIVIAVVVSVLVVSGFLAIWYRRRQTSRSKPEPLINNEVTETATRSTNGTTDLHRSQPSTREYLKNDIRIDENMLLHRLAQEELQIVRQIAKGGYGVVYLAHYRGDHVVLKRVLKDKSRDKVIIQRFMDEIRMCARLDHPKIVDFIGIVWTTLADLGVVIEFMDRGDLCTLLRKEGVSQPTWFGASEHLPAKRSLALDVAEALVYLQSFEYAIIHRDLKARNVLLNAQGTAKLSDFGISREETLDETMTGEVGTVAWIAPEVLQGERYGESADIYSFGIFMAELDKCSHPYEDRIKSPTSVAGGPTNTRIAMLVSSGVLRPKMSADCPLKIQELAMRCCDGIDVDRPDVTTIYRSPTNATDAVLVRPNSSFVPVPISRNLEMNDDSARVLNFTDMSAKRVHSYPPGVHTFVLDWNDLTDIDKFIMPPFLNGLHLEGNRMSRLNGSKLPEMTVHMQISIMWCFLIASKHWSEVDMLELRQSDLDIFRALKSRIITSWQSEPCSDPEATFQIVDELPICVISVCGLLCCYRRRQNRRLKLSEPLADIEVTSMSTHSANGDRDLQHLRVSSREYLKNDMSADCPLKIQELAMRCVSHEPNERPSAAELHYALRKLKPCAVLRAADQCSEVGFEQPNVTTIYRSLTHDTEAIVLHPNCSFERVPISRDVDDPMNPAKVLNFTGMGVQRVQDYPSGIHTFVLDTNKVRQADFSNDKDIRHLILCWSQLTDIDKFVMPPVMKYLDLEGNNMRFLNGSKIPTTTTLLYVKLFDDNDVRINLTCPCRFLGENRLRSLDNFDFPRSLLNLHLHMNAITTLHIVTFPPQLRQLNLNANPITDLDSVALPDSLDTLSCTDCGIKSIVGFRLPTQLQNLCDFCPMHENSPIDRDLAGSQVDQFELRKSDLDIFRGLTHRSITSRQAEPCSDPEATFQLVDDIPICVISNSRFDEKFPMENLRTSKTSASRPHESDSGDKPSSTNQKSPGRSHACSEKFWIQTVDNFLSEGVTTAVVGAVAVILATCGLILALVWYRRRRKHPSKAELLLDDDVTATEPNQVNGSRGALELQQLDREYLKDDVRIDEEMLFHRLPHQEVHIVREIANGGYGVVYLAQYQGDQVMSDNCPLGVQELATRCLSQDPAQRPSAVELHYALCRFVGIERPSVTTVYRSLTNETEAVLLRSDCSFERVPISCHVDNPLHPAKVLNFTGMGAEQVHDYPSGVQEFVLDTNNVREADFSKDVDIRHIQLTDVDKIVMPPFMNELDLEGNIMRFLNGSKLPNTTTLIYLGENKLQSLDKFDFPRSLRNLSCTDCGIKSVVGFRLPSQLQTLNLAGSLVSKFELRESDVDIFRALRQRNITSRQVKPCSDPEATFQLVNDTPICVISDARFDEKFSLGHTPTPSATSSSKTVNTKKSPGVTMIVTASMASLLVTCGLIVAFIWYRRRRKHRSKAESLLDPTTGTRSANGNRDTLKSLHFDREYLKNDVRIDEAVLVHRLEHTELQIVREVAKGGYGVVYLARYKGNHVSRDKAVIHKFMDEIRMCSRLDHPKIVNFIEATNVASDMRNEVDRQATVDVTATVAAIWENVSEAFYRGAENPVQGLTREQVIRRVHHTRRSHFVGQIYGRLELPPLSLVSNSTLRFLQFRFSYHDKKRPCVERLIGWAHPELLRLFKYKHTTIFLDGTFRCVPRGFYQVLVFMVYHHGSATFRSSMCFARLKPKTCTGTPFIKVQCPQSRVVGCLFHFKQAVRRRMKELPIHEAEVNIAMTRGVLHMLTVIEPDTISTQGIRWRFNLELNTEFGTPHPSIRRFVGTVKRMSRKCVQLLADISAGRASAPEREGFEVPRAVDTRELEKAEASSSCHLGIVWKTLADLGGVTEYKDRGDRCSLLRTQQQAVNGSKRPITFQRSNRLPSTSPKLWWLRPKMSGDCPISVQELAARCTSQGPTEPHECETIGLEQPNVTTVYRSPMTTTDAILLRPDCTFETVSISRSVGKPTDSARVLNLTSIGAERVRDYPSGIHTLVLDKNSVHEANFANDIDMRRLVLSWNRLTDLDSFVMPPFLNELELEGNAMRGINRSKLPETIITMYVSRFKASEKVLSNNGLQHLDEFEFPRGLMELYLNANSLSTLRNATFPPLLRDLRDLTGNPVADLDYVVLPDSLNTLRRLEHTSTHIQLARCQVVRGLSNQIHRRLAVAVSAPKHIMAFHDPSTRRVHNVIAFPLSRDFSGSFVDNFELRQSDVDIFRALRMRNITSRQSAPCSDPEAKLELVDKIPICVISDARFDVKFHSQTSATSSSTSAPTQRNETNSMRNTTPTKQKSGAITIVSAIGASFCVVSVLAFIYRKRTIRFNSEPLIDTDIPMAAAPMENGTTETQHPQSSEGEYLTNDVRIDESMLIHRLPHEEVRIVREIAEGGFGVVYLAHYQAKLQPKMSAGCPLSVQELTARCVSHDPSKRPSAAELHYALTAECPEVGLERPDVTTIYRSPIKPSEAVLLRSDCTFKIVPITRNSDIPEDPYRVLDFSGMGAEHIHDYPPGAQILALGTNFVREADLSNDFDMRHLIVCWSQLTDIDRFVLPPKLEGIDLLGNALRFLDGSKFPNTTTLIFIGVATIVVAAVVPLVVVSGLALVCYRRRQTRQPKSEPFVDNEVTATATHSANGVGGTLDFAMDPEYLTNDVRIDECMLVHRLPYEEVHIVREIAKGGYGVVYLAQYRVLRPKVSGDCPSSVQELVKRCLSQDPAERPSAVQLHFALRKL</sequence>
<accession>A0AAV2ZI48</accession>
<name>A0AAV2ZI48_9STRA</name>
<dbReference type="Gene3D" id="1.10.510.10">
    <property type="entry name" value="Transferase(Phosphotransferase) domain 1"/>
    <property type="match status" value="3"/>
</dbReference>
<dbReference type="SUPFAM" id="SSF56112">
    <property type="entry name" value="Protein kinase-like (PK-like)"/>
    <property type="match status" value="2"/>
</dbReference>
<comment type="caution">
    <text evidence="6">The sequence shown here is derived from an EMBL/GenBank/DDBJ whole genome shotgun (WGS) entry which is preliminary data.</text>
</comment>
<evidence type="ECO:0000256" key="1">
    <source>
        <dbReference type="ARBA" id="ARBA00022614"/>
    </source>
</evidence>
<dbReference type="Proteomes" id="UP001146120">
    <property type="component" value="Unassembled WGS sequence"/>
</dbReference>
<reference evidence="6" key="1">
    <citation type="submission" date="2022-11" db="EMBL/GenBank/DDBJ databases">
        <authorList>
            <person name="Morgan W.R."/>
            <person name="Tartar A."/>
        </authorList>
    </citation>
    <scope>NUCLEOTIDE SEQUENCE</scope>
    <source>
        <strain evidence="6">ARSEF 373</strain>
    </source>
</reference>
<dbReference type="SMART" id="SM00220">
    <property type="entry name" value="S_TKc"/>
    <property type="match status" value="1"/>
</dbReference>
<feature type="compositionally biased region" description="Polar residues" evidence="3">
    <location>
        <begin position="1328"/>
        <end position="1337"/>
    </location>
</feature>
<evidence type="ECO:0000313" key="7">
    <source>
        <dbReference type="Proteomes" id="UP001146120"/>
    </source>
</evidence>
<feature type="transmembrane region" description="Helical" evidence="4">
    <location>
        <begin position="1363"/>
        <end position="1384"/>
    </location>
</feature>
<dbReference type="InterPro" id="IPR008271">
    <property type="entry name" value="Ser/Thr_kinase_AS"/>
</dbReference>
<dbReference type="InterPro" id="IPR011009">
    <property type="entry name" value="Kinase-like_dom_sf"/>
</dbReference>
<dbReference type="PROSITE" id="PS50011">
    <property type="entry name" value="PROTEIN_KINASE_DOM"/>
    <property type="match status" value="1"/>
</dbReference>
<organism evidence="6 7">
    <name type="scientific">Lagenidium giganteum</name>
    <dbReference type="NCBI Taxonomy" id="4803"/>
    <lineage>
        <taxon>Eukaryota</taxon>
        <taxon>Sar</taxon>
        <taxon>Stramenopiles</taxon>
        <taxon>Oomycota</taxon>
        <taxon>Peronosporomycetes</taxon>
        <taxon>Pythiales</taxon>
        <taxon>Pythiaceae</taxon>
    </lineage>
</organism>
<dbReference type="InterPro" id="IPR001611">
    <property type="entry name" value="Leu-rich_rpt"/>
</dbReference>
<dbReference type="EMBL" id="DAKRPA010000008">
    <property type="protein sequence ID" value="DBA04443.1"/>
    <property type="molecule type" value="Genomic_DNA"/>
</dbReference>
<dbReference type="PANTHER" id="PTHR44329">
    <property type="entry name" value="SERINE/THREONINE-PROTEIN KINASE TNNI3K-RELATED"/>
    <property type="match status" value="1"/>
</dbReference>
<keyword evidence="2" id="KW-0677">Repeat</keyword>
<dbReference type="InterPro" id="IPR001245">
    <property type="entry name" value="Ser-Thr/Tyr_kinase_cat_dom"/>
</dbReference>
<dbReference type="SUPFAM" id="SSF52058">
    <property type="entry name" value="L domain-like"/>
    <property type="match status" value="4"/>
</dbReference>